<name>A0A0S8FVP4_UNCW3</name>
<keyword evidence="1" id="KW-0812">Transmembrane</keyword>
<proteinExistence type="predicted"/>
<sequence>MSAPVVSSQQWFNTSRTNVLIGVITYSILVLWFIYRARAGKKLFIRRLPGLDALEEAVGRATEMGKPILYVPGLSSIEDIATIASLNILSQVAKKTAEYNTTLLVPNRSPVVYVVAREIVKESYTDAGRPDAFNSDNIYFVTQNQWAYAAAVCGTMVREKPATNLFLGYFWAESLVLAETGASTGAIQIAGTDSVFQLPFFITACDYTLIGEELYAASAYLSKEPLLLGSLKGQDWGKMIVLSILIVASALIMFGLREIYALFNI</sequence>
<organism evidence="3 4">
    <name type="scientific">candidate division WOR_3 bacterium SM23_42</name>
    <dbReference type="NCBI Taxonomy" id="1703779"/>
    <lineage>
        <taxon>Bacteria</taxon>
        <taxon>Bacteria division WOR-3</taxon>
    </lineage>
</organism>
<evidence type="ECO:0000313" key="3">
    <source>
        <dbReference type="EMBL" id="KPK64186.1"/>
    </source>
</evidence>
<dbReference type="AlphaFoldDB" id="A0A0S8FVP4"/>
<feature type="transmembrane region" description="Helical" evidence="1">
    <location>
        <begin position="240"/>
        <end position="263"/>
    </location>
</feature>
<dbReference type="Pfam" id="PF20539">
    <property type="entry name" value="DUF6754"/>
    <property type="match status" value="1"/>
</dbReference>
<evidence type="ECO:0000256" key="1">
    <source>
        <dbReference type="SAM" id="Phobius"/>
    </source>
</evidence>
<protein>
    <recommendedName>
        <fullName evidence="2">DUF6754 domain-containing protein</fullName>
    </recommendedName>
</protein>
<dbReference type="Proteomes" id="UP000051373">
    <property type="component" value="Unassembled WGS sequence"/>
</dbReference>
<comment type="caution">
    <text evidence="3">The sequence shown here is derived from an EMBL/GenBank/DDBJ whole genome shotgun (WGS) entry which is preliminary data.</text>
</comment>
<feature type="transmembrane region" description="Helical" evidence="1">
    <location>
        <begin position="20"/>
        <end position="37"/>
    </location>
</feature>
<dbReference type="STRING" id="1703779.AMJ83_03635"/>
<evidence type="ECO:0000313" key="4">
    <source>
        <dbReference type="Proteomes" id="UP000051373"/>
    </source>
</evidence>
<dbReference type="InterPro" id="IPR046642">
    <property type="entry name" value="DUF6754"/>
</dbReference>
<keyword evidence="1" id="KW-1133">Transmembrane helix</keyword>
<gene>
    <name evidence="3" type="ORF">AMJ83_03635</name>
</gene>
<evidence type="ECO:0000259" key="2">
    <source>
        <dbReference type="Pfam" id="PF20539"/>
    </source>
</evidence>
<dbReference type="EMBL" id="LJUJ01000005">
    <property type="protein sequence ID" value="KPK64186.1"/>
    <property type="molecule type" value="Genomic_DNA"/>
</dbReference>
<keyword evidence="1" id="KW-0472">Membrane</keyword>
<accession>A0A0S8FVP4</accession>
<feature type="domain" description="DUF6754" evidence="2">
    <location>
        <begin position="8"/>
        <end position="257"/>
    </location>
</feature>
<reference evidence="3 4" key="1">
    <citation type="journal article" date="2015" name="Microbiome">
        <title>Genomic resolution of linkages in carbon, nitrogen, and sulfur cycling among widespread estuary sediment bacteria.</title>
        <authorList>
            <person name="Baker B.J."/>
            <person name="Lazar C.S."/>
            <person name="Teske A.P."/>
            <person name="Dick G.J."/>
        </authorList>
    </citation>
    <scope>NUCLEOTIDE SEQUENCE [LARGE SCALE GENOMIC DNA]</scope>
    <source>
        <strain evidence="3">SM23_42</strain>
    </source>
</reference>